<dbReference type="InterPro" id="IPR003598">
    <property type="entry name" value="Ig_sub2"/>
</dbReference>
<proteinExistence type="predicted"/>
<keyword evidence="7" id="KW-1185">Reference proteome</keyword>
<evidence type="ECO:0000256" key="3">
    <source>
        <dbReference type="ARBA" id="ARBA00022553"/>
    </source>
</evidence>
<dbReference type="PANTHER" id="PTHR35971">
    <property type="entry name" value="SI:DKEY-31G6.6"/>
    <property type="match status" value="1"/>
</dbReference>
<dbReference type="InterPro" id="IPR013098">
    <property type="entry name" value="Ig_I-set"/>
</dbReference>
<accession>A0A3Q0S5H0</accession>
<comment type="subcellular location">
    <subcellularLocation>
        <location evidence="1">Cytoplasm</location>
    </subcellularLocation>
</comment>
<dbReference type="AlphaFoldDB" id="A0A3Q0S5H0"/>
<dbReference type="Pfam" id="PF07679">
    <property type="entry name" value="I-set"/>
    <property type="match status" value="1"/>
</dbReference>
<reference evidence="6" key="2">
    <citation type="submission" date="2025-09" db="UniProtKB">
        <authorList>
            <consortium name="Ensembl"/>
        </authorList>
    </citation>
    <scope>IDENTIFICATION</scope>
</reference>
<evidence type="ECO:0000256" key="1">
    <source>
        <dbReference type="ARBA" id="ARBA00004496"/>
    </source>
</evidence>
<dbReference type="SMART" id="SM00408">
    <property type="entry name" value="IGc2"/>
    <property type="match status" value="1"/>
</dbReference>
<dbReference type="FunFam" id="2.60.40.10:FF:000707">
    <property type="entry name" value="Obscurin, cytoskeletal calmodulin and titin-interacting RhoGEF"/>
    <property type="match status" value="1"/>
</dbReference>
<dbReference type="PANTHER" id="PTHR35971:SF5">
    <property type="entry name" value="OBSCURIN LIKE CYTOSKELETAL ADAPTOR 1"/>
    <property type="match status" value="1"/>
</dbReference>
<keyword evidence="3" id="KW-0597">Phosphoprotein</keyword>
<keyword evidence="2" id="KW-0963">Cytoplasm</keyword>
<reference evidence="6" key="1">
    <citation type="submission" date="2025-08" db="UniProtKB">
        <authorList>
            <consortium name="Ensembl"/>
        </authorList>
    </citation>
    <scope>IDENTIFICATION</scope>
</reference>
<dbReference type="InterPro" id="IPR036179">
    <property type="entry name" value="Ig-like_dom_sf"/>
</dbReference>
<dbReference type="InterPro" id="IPR013783">
    <property type="entry name" value="Ig-like_fold"/>
</dbReference>
<dbReference type="InterPro" id="IPR007110">
    <property type="entry name" value="Ig-like_dom"/>
</dbReference>
<evidence type="ECO:0000313" key="7">
    <source>
        <dbReference type="Proteomes" id="UP000261340"/>
    </source>
</evidence>
<evidence type="ECO:0000259" key="5">
    <source>
        <dbReference type="PROSITE" id="PS50835"/>
    </source>
</evidence>
<evidence type="ECO:0000256" key="2">
    <source>
        <dbReference type="ARBA" id="ARBA00022490"/>
    </source>
</evidence>
<keyword evidence="4" id="KW-1015">Disulfide bond</keyword>
<dbReference type="InterPro" id="IPR052385">
    <property type="entry name" value="Obscurin/Obscurin-like_Reg"/>
</dbReference>
<dbReference type="GeneTree" id="ENSGT00940000168428"/>
<dbReference type="Ensembl" id="ENSACIT00000016073.1">
    <property type="protein sequence ID" value="ENSACIP00000015660.1"/>
    <property type="gene ID" value="ENSACIG00000012168.1"/>
</dbReference>
<dbReference type="Proteomes" id="UP000261340">
    <property type="component" value="Unplaced"/>
</dbReference>
<dbReference type="PROSITE" id="PS50835">
    <property type="entry name" value="IG_LIKE"/>
    <property type="match status" value="1"/>
</dbReference>
<dbReference type="SMART" id="SM00409">
    <property type="entry name" value="IG"/>
    <property type="match status" value="1"/>
</dbReference>
<organism evidence="6 7">
    <name type="scientific">Amphilophus citrinellus</name>
    <name type="common">Midas cichlid</name>
    <name type="synonym">Cichlasoma citrinellum</name>
    <dbReference type="NCBI Taxonomy" id="61819"/>
    <lineage>
        <taxon>Eukaryota</taxon>
        <taxon>Metazoa</taxon>
        <taxon>Chordata</taxon>
        <taxon>Craniata</taxon>
        <taxon>Vertebrata</taxon>
        <taxon>Euteleostomi</taxon>
        <taxon>Actinopterygii</taxon>
        <taxon>Neopterygii</taxon>
        <taxon>Teleostei</taxon>
        <taxon>Neoteleostei</taxon>
        <taxon>Acanthomorphata</taxon>
        <taxon>Ovalentaria</taxon>
        <taxon>Cichlomorphae</taxon>
        <taxon>Cichliformes</taxon>
        <taxon>Cichlidae</taxon>
        <taxon>New World cichlids</taxon>
        <taxon>Cichlasomatinae</taxon>
        <taxon>Heroini</taxon>
        <taxon>Amphilophus</taxon>
    </lineage>
</organism>
<feature type="domain" description="Ig-like" evidence="5">
    <location>
        <begin position="30"/>
        <end position="106"/>
    </location>
</feature>
<sequence>MLHAPSHRARVLILNSTISVLFPAFSPELPPFFQEELQNVEAEEGGSATLYCELSKLGVPVQWKKNNLPLRASRKHEMQQDGCFLQLHIKELKLEDSGSYSCQAGNLGCQCSGKRTDFL</sequence>
<protein>
    <recommendedName>
        <fullName evidence="5">Ig-like domain-containing protein</fullName>
    </recommendedName>
</protein>
<evidence type="ECO:0000256" key="4">
    <source>
        <dbReference type="ARBA" id="ARBA00023157"/>
    </source>
</evidence>
<dbReference type="InterPro" id="IPR003599">
    <property type="entry name" value="Ig_sub"/>
</dbReference>
<dbReference type="OMA" id="GLPRNMC"/>
<dbReference type="GO" id="GO:0005737">
    <property type="term" value="C:cytoplasm"/>
    <property type="evidence" value="ECO:0007669"/>
    <property type="project" value="UniProtKB-SubCell"/>
</dbReference>
<name>A0A3Q0S5H0_AMPCI</name>
<evidence type="ECO:0000313" key="6">
    <source>
        <dbReference type="Ensembl" id="ENSACIP00000015660.1"/>
    </source>
</evidence>
<dbReference type="Gene3D" id="2.60.40.10">
    <property type="entry name" value="Immunoglobulins"/>
    <property type="match status" value="1"/>
</dbReference>
<dbReference type="SUPFAM" id="SSF48726">
    <property type="entry name" value="Immunoglobulin"/>
    <property type="match status" value="1"/>
</dbReference>